<dbReference type="EMBL" id="LGKP01000031">
    <property type="protein sequence ID" value="KPL82254.1"/>
    <property type="molecule type" value="Genomic_DNA"/>
</dbReference>
<reference evidence="1 2" key="1">
    <citation type="submission" date="2015-07" db="EMBL/GenBank/DDBJ databases">
        <title>Whole genome sequence of Herpetosiphon geysericola DSM 7119.</title>
        <authorList>
            <person name="Hemp J."/>
            <person name="Ward L.M."/>
            <person name="Pace L.A."/>
            <person name="Fischer W.W."/>
        </authorList>
    </citation>
    <scope>NUCLEOTIDE SEQUENCE [LARGE SCALE GENOMIC DNA]</scope>
    <source>
        <strain evidence="1 2">DSM 7119</strain>
    </source>
</reference>
<evidence type="ECO:0000313" key="1">
    <source>
        <dbReference type="EMBL" id="KPL82254.1"/>
    </source>
</evidence>
<comment type="caution">
    <text evidence="1">The sequence shown here is derived from an EMBL/GenBank/DDBJ whole genome shotgun (WGS) entry which is preliminary data.</text>
</comment>
<dbReference type="AlphaFoldDB" id="A0A0P6XG41"/>
<name>A0A0P6XG41_9CHLR</name>
<dbReference type="Gene3D" id="3.30.460.40">
    <property type="match status" value="1"/>
</dbReference>
<dbReference type="RefSeq" id="WP_054536180.1">
    <property type="nucleotide sequence ID" value="NZ_LGKP01000031.1"/>
</dbReference>
<proteinExistence type="predicted"/>
<dbReference type="Proteomes" id="UP000050277">
    <property type="component" value="Unassembled WGS sequence"/>
</dbReference>
<gene>
    <name evidence="1" type="ORF">SE18_19715</name>
</gene>
<dbReference type="STRING" id="70996.SE18_19715"/>
<evidence type="ECO:0000313" key="2">
    <source>
        <dbReference type="Proteomes" id="UP000050277"/>
    </source>
</evidence>
<evidence type="ECO:0008006" key="3">
    <source>
        <dbReference type="Google" id="ProtNLM"/>
    </source>
</evidence>
<accession>A0A0P6XG41</accession>
<organism evidence="1 2">
    <name type="scientific">Herpetosiphon geysericola</name>
    <dbReference type="NCBI Taxonomy" id="70996"/>
    <lineage>
        <taxon>Bacteria</taxon>
        <taxon>Bacillati</taxon>
        <taxon>Chloroflexota</taxon>
        <taxon>Chloroflexia</taxon>
        <taxon>Herpetosiphonales</taxon>
        <taxon>Herpetosiphonaceae</taxon>
        <taxon>Herpetosiphon</taxon>
    </lineage>
</organism>
<sequence>MGQPARINQAMSKPALALLMAVWSSQPQPDLAKLCAACDPNDWRALAQLADYHEVEGLLWFGLRQQALPAALAEHWRERYYLAALRNDLRLEEFQRIQQLLKAESIEVALLKGMAFAPTIYRSLGQRQMGDIDLLLRRDDLQRACAVLFAAGYGLSNYSINTWQQQRRSGGEVRLQTASGATLELHWWLFAGHWSRWAGLQAYPAWQIEQIQYQSFDLPVLEPISQLLHTAHHLVVGNQFGAGIGRMLADIDRLIANYAFDWQQVWHEAQRWSLAHMLWGVLRLVEQWFNSAIEWHWQPQTWRKLALETLLPSQKLLGGADPRLRPWWRYAILACAWG</sequence>
<dbReference type="OrthoDB" id="8681065at2"/>
<keyword evidence="2" id="KW-1185">Reference proteome</keyword>
<protein>
    <recommendedName>
        <fullName evidence="3">Nucleotidyltransferase family protein</fullName>
    </recommendedName>
</protein>
<dbReference type="Pfam" id="PF14907">
    <property type="entry name" value="NTP_transf_5"/>
    <property type="match status" value="1"/>
</dbReference>
<dbReference type="InterPro" id="IPR039498">
    <property type="entry name" value="NTP_transf_5"/>
</dbReference>